<dbReference type="OrthoDB" id="10365662at2759"/>
<evidence type="ECO:0000313" key="2">
    <source>
        <dbReference type="Proteomes" id="UP000247409"/>
    </source>
</evidence>
<keyword evidence="2" id="KW-1185">Reference proteome</keyword>
<reference evidence="1 2" key="1">
    <citation type="journal article" date="2018" name="Mol. Biol. Evol.">
        <title>Analysis of the draft genome of the red seaweed Gracilariopsis chorda provides insights into genome size evolution in Rhodophyta.</title>
        <authorList>
            <person name="Lee J."/>
            <person name="Yang E.C."/>
            <person name="Graf L."/>
            <person name="Yang J.H."/>
            <person name="Qiu H."/>
            <person name="Zel Zion U."/>
            <person name="Chan C.X."/>
            <person name="Stephens T.G."/>
            <person name="Weber A.P.M."/>
            <person name="Boo G.H."/>
            <person name="Boo S.M."/>
            <person name="Kim K.M."/>
            <person name="Shin Y."/>
            <person name="Jung M."/>
            <person name="Lee S.J."/>
            <person name="Yim H.S."/>
            <person name="Lee J.H."/>
            <person name="Bhattacharya D."/>
            <person name="Yoon H.S."/>
        </authorList>
    </citation>
    <scope>NUCLEOTIDE SEQUENCE [LARGE SCALE GENOMIC DNA]</scope>
    <source>
        <strain evidence="1 2">SKKU-2015</strain>
        <tissue evidence="1">Whole body</tissue>
    </source>
</reference>
<protein>
    <submittedName>
        <fullName evidence="1">Uncharacterized protein</fullName>
    </submittedName>
</protein>
<dbReference type="Proteomes" id="UP000247409">
    <property type="component" value="Unassembled WGS sequence"/>
</dbReference>
<sequence length="318" mass="36192">MAVELPSFTSIPDAPTISTILPGVSQNDPFHTQIQQNPNFIPITTAITEAHKQVHPRLELHAYNNRLPNNAHNVLSLIHNGVKREIADLLTIVLPGIQHHAAITSFSCRIKDAPVFGDRLYQWWSTLLRVFFYTAETDEDILNIVMKPVTRYARRNDDSKTAAELQRRQKSVLDRYSFTMEVVLRAADRALDDYECVPDAPKLSKLVHKLSALADFMLDTMDLTLHVVHDALQVCDVDIASLEYTVANSMSAFAKGNPGVFTYIFARWMEDENDVRKWIAKFGGLRGRLFFESWKRAHHEKRGSIINQIADMYISSVE</sequence>
<organism evidence="1 2">
    <name type="scientific">Gracilariopsis chorda</name>
    <dbReference type="NCBI Taxonomy" id="448386"/>
    <lineage>
        <taxon>Eukaryota</taxon>
        <taxon>Rhodophyta</taxon>
        <taxon>Florideophyceae</taxon>
        <taxon>Rhodymeniophycidae</taxon>
        <taxon>Gracilariales</taxon>
        <taxon>Gracilariaceae</taxon>
        <taxon>Gracilariopsis</taxon>
    </lineage>
</organism>
<dbReference type="AlphaFoldDB" id="A0A2V3IFS5"/>
<dbReference type="EMBL" id="NBIV01000250">
    <property type="protein sequence ID" value="PXF40934.1"/>
    <property type="molecule type" value="Genomic_DNA"/>
</dbReference>
<name>A0A2V3IFS5_9FLOR</name>
<accession>A0A2V3IFS5</accession>
<gene>
    <name evidence="1" type="ORF">BWQ96_09329</name>
</gene>
<comment type="caution">
    <text evidence="1">The sequence shown here is derived from an EMBL/GenBank/DDBJ whole genome shotgun (WGS) entry which is preliminary data.</text>
</comment>
<evidence type="ECO:0000313" key="1">
    <source>
        <dbReference type="EMBL" id="PXF40934.1"/>
    </source>
</evidence>
<proteinExistence type="predicted"/>